<dbReference type="PROSITE" id="PS50011">
    <property type="entry name" value="PROTEIN_KINASE_DOM"/>
    <property type="match status" value="1"/>
</dbReference>
<dbReference type="PANTHER" id="PTHR24417">
    <property type="entry name" value="SERINE/THREONINE-PROTEIN KINASE LMTK1"/>
    <property type="match status" value="1"/>
</dbReference>
<feature type="domain" description="Protein kinase" evidence="1">
    <location>
        <begin position="1"/>
        <end position="189"/>
    </location>
</feature>
<evidence type="ECO:0000259" key="1">
    <source>
        <dbReference type="PROSITE" id="PS50011"/>
    </source>
</evidence>
<name>A0A2I0T3X3_LIMLA</name>
<organism evidence="2 3">
    <name type="scientific">Limosa lapponica baueri</name>
    <dbReference type="NCBI Taxonomy" id="1758121"/>
    <lineage>
        <taxon>Eukaryota</taxon>
        <taxon>Metazoa</taxon>
        <taxon>Chordata</taxon>
        <taxon>Craniata</taxon>
        <taxon>Vertebrata</taxon>
        <taxon>Euteleostomi</taxon>
        <taxon>Archelosauria</taxon>
        <taxon>Archosauria</taxon>
        <taxon>Dinosauria</taxon>
        <taxon>Saurischia</taxon>
        <taxon>Theropoda</taxon>
        <taxon>Coelurosauria</taxon>
        <taxon>Aves</taxon>
        <taxon>Neognathae</taxon>
        <taxon>Neoaves</taxon>
        <taxon>Charadriiformes</taxon>
        <taxon>Scolopacidae</taxon>
        <taxon>Limosa</taxon>
    </lineage>
</organism>
<evidence type="ECO:0000313" key="2">
    <source>
        <dbReference type="EMBL" id="PKU28492.1"/>
    </source>
</evidence>
<dbReference type="GO" id="GO:0004713">
    <property type="term" value="F:protein tyrosine kinase activity"/>
    <property type="evidence" value="ECO:0007669"/>
    <property type="project" value="TreeGrafter"/>
</dbReference>
<reference evidence="3" key="2">
    <citation type="submission" date="2017-12" db="EMBL/GenBank/DDBJ databases">
        <title>Genome sequence of the Bar-tailed Godwit (Limosa lapponica baueri).</title>
        <authorList>
            <person name="Lima N.C.B."/>
            <person name="Parody-Merino A.M."/>
            <person name="Battley P.F."/>
            <person name="Fidler A.E."/>
            <person name="Prosdocimi F."/>
        </authorList>
    </citation>
    <scope>NUCLEOTIDE SEQUENCE [LARGE SCALE GENOMIC DNA]</scope>
</reference>
<keyword evidence="2" id="KW-0418">Kinase</keyword>
<protein>
    <submittedName>
        <fullName evidence="2">Serine threonine-protein kinase lmtk1</fullName>
    </submittedName>
</protein>
<dbReference type="OrthoDB" id="5973359at2759"/>
<gene>
    <name evidence="2" type="ORF">llap_21204</name>
</gene>
<dbReference type="Proteomes" id="UP000233556">
    <property type="component" value="Unassembled WGS sequence"/>
</dbReference>
<dbReference type="Gene3D" id="1.10.510.10">
    <property type="entry name" value="Transferase(Phosphotransferase) domain 1"/>
    <property type="match status" value="1"/>
</dbReference>
<dbReference type="Pfam" id="PF07714">
    <property type="entry name" value="PK_Tyr_Ser-Thr"/>
    <property type="match status" value="1"/>
</dbReference>
<keyword evidence="3" id="KW-1185">Reference proteome</keyword>
<dbReference type="InterPro" id="IPR000719">
    <property type="entry name" value="Prot_kinase_dom"/>
</dbReference>
<dbReference type="InterPro" id="IPR001245">
    <property type="entry name" value="Ser-Thr/Tyr_kinase_cat_dom"/>
</dbReference>
<evidence type="ECO:0000313" key="3">
    <source>
        <dbReference type="Proteomes" id="UP000233556"/>
    </source>
</evidence>
<proteinExistence type="predicted"/>
<reference evidence="3" key="1">
    <citation type="submission" date="2017-11" db="EMBL/GenBank/DDBJ databases">
        <authorList>
            <person name="Lima N.C."/>
            <person name="Parody-Merino A.M."/>
            <person name="Battley P.F."/>
            <person name="Fidler A.E."/>
            <person name="Prosdocimi F."/>
        </authorList>
    </citation>
    <scope>NUCLEOTIDE SEQUENCE [LARGE SCALE GENOMIC DNA]</scope>
</reference>
<dbReference type="GO" id="GO:0005524">
    <property type="term" value="F:ATP binding"/>
    <property type="evidence" value="ECO:0007669"/>
    <property type="project" value="InterPro"/>
</dbReference>
<keyword evidence="2" id="KW-0808">Transferase</keyword>
<dbReference type="AlphaFoldDB" id="A0A2I0T3X3"/>
<dbReference type="EMBL" id="KZ520352">
    <property type="protein sequence ID" value="PKU28492.1"/>
    <property type="molecule type" value="Genomic_DNA"/>
</dbReference>
<dbReference type="GO" id="GO:0007420">
    <property type="term" value="P:brain development"/>
    <property type="evidence" value="ECO:0007669"/>
    <property type="project" value="TreeGrafter"/>
</dbReference>
<dbReference type="PANTHER" id="PTHR24417:SF0">
    <property type="entry name" value="SERINE_THREONINE-PROTEIN KINASE LMTK1"/>
    <property type="match status" value="1"/>
</dbReference>
<dbReference type="InterPro" id="IPR011009">
    <property type="entry name" value="Kinase-like_dom_sf"/>
</dbReference>
<dbReference type="SUPFAM" id="SSF56112">
    <property type="entry name" value="Protein kinase-like (PK-like)"/>
    <property type="match status" value="1"/>
</dbReference>
<accession>A0A2I0T3X3</accession>
<sequence>MLTIAYLLARAAFRSRGLSGWRGQEFENTEGDDYVTELSAQGSPAPQHGPEVYVLPLTKVSLPMAKQPGRSVQLLKSADLGRQSLLYLKEIGHGWFGKDDYFVTADQLWVPLRWIAPELIDEVHGNLLIVDQTKSSNVWSLGVTIWELFELGSQPYDHYSDRQVLAYAIKEQQLKLPKPQLKLSLSERW</sequence>